<dbReference type="Proteomes" id="UP000002814">
    <property type="component" value="Unassembled WGS sequence"/>
</dbReference>
<gene>
    <name evidence="2" type="ORF">HMPREF9421_1123</name>
</gene>
<feature type="domain" description="Glycosyltransferase 2-like" evidence="1">
    <location>
        <begin position="17"/>
        <end position="145"/>
    </location>
</feature>
<dbReference type="eggNOG" id="COG0463">
    <property type="taxonomic scope" value="Bacteria"/>
</dbReference>
<dbReference type="GO" id="GO:0016758">
    <property type="term" value="F:hexosyltransferase activity"/>
    <property type="evidence" value="ECO:0007669"/>
    <property type="project" value="UniProtKB-ARBA"/>
</dbReference>
<evidence type="ECO:0000313" key="2">
    <source>
        <dbReference type="EMBL" id="EFV99015.1"/>
    </source>
</evidence>
<protein>
    <submittedName>
        <fullName evidence="2">Glycosyltransferase, group 2 family protein</fullName>
        <ecNumber evidence="2">2.4.-.-</ecNumber>
    </submittedName>
</protein>
<evidence type="ECO:0000313" key="3">
    <source>
        <dbReference type="Proteomes" id="UP000002814"/>
    </source>
</evidence>
<dbReference type="PATRIC" id="fig|888833.12.peg.80"/>
<dbReference type="SUPFAM" id="SSF53448">
    <property type="entry name" value="Nucleotide-diphospho-sugar transferases"/>
    <property type="match status" value="1"/>
</dbReference>
<dbReference type="AlphaFoldDB" id="E7SAA6"/>
<evidence type="ECO:0000259" key="1">
    <source>
        <dbReference type="Pfam" id="PF00535"/>
    </source>
</evidence>
<dbReference type="HOGENOM" id="CLU_025996_25_0_9"/>
<reference evidence="2 3" key="1">
    <citation type="submission" date="2010-12" db="EMBL/GenBank/DDBJ databases">
        <authorList>
            <person name="Muzny D."/>
            <person name="Qin X."/>
            <person name="Deng J."/>
            <person name="Jiang H."/>
            <person name="Liu Y."/>
            <person name="Qu J."/>
            <person name="Song X.-Z."/>
            <person name="Zhang L."/>
            <person name="Thornton R."/>
            <person name="Coyle M."/>
            <person name="Francisco L."/>
            <person name="Jackson L."/>
            <person name="Javaid M."/>
            <person name="Korchina V."/>
            <person name="Kovar C."/>
            <person name="Mata R."/>
            <person name="Mathew T."/>
            <person name="Ngo R."/>
            <person name="Nguyen L."/>
            <person name="Nguyen N."/>
            <person name="Okwuonu G."/>
            <person name="Ongeri F."/>
            <person name="Pham C."/>
            <person name="Simmons D."/>
            <person name="Wilczek-Boney K."/>
            <person name="Hale W."/>
            <person name="Jakkamsetti A."/>
            <person name="Pham P."/>
            <person name="Ruth R."/>
            <person name="San Lucas F."/>
            <person name="Warren J."/>
            <person name="Zhang J."/>
            <person name="Zhao Z."/>
            <person name="Zhou C."/>
            <person name="Zhu D."/>
            <person name="Lee S."/>
            <person name="Bess C."/>
            <person name="Blankenburg K."/>
            <person name="Forbes L."/>
            <person name="Fu Q."/>
            <person name="Gubbala S."/>
            <person name="Hirani K."/>
            <person name="Jayaseelan J.C."/>
            <person name="Lara F."/>
            <person name="Munidasa M."/>
            <person name="Palculict T."/>
            <person name="Patil S."/>
            <person name="Pu L.-L."/>
            <person name="Saada N."/>
            <person name="Tang L."/>
            <person name="Weissenberger G."/>
            <person name="Zhu Y."/>
            <person name="Hemphill L."/>
            <person name="Shang Y."/>
            <person name="Youmans B."/>
            <person name="Ayvaz T."/>
            <person name="Ross M."/>
            <person name="Santibanez J."/>
            <person name="Aqrawi P."/>
            <person name="Gross S."/>
            <person name="Joshi V."/>
            <person name="Fowler G."/>
            <person name="Nazareth L."/>
            <person name="Reid J."/>
            <person name="Worley K."/>
            <person name="Petrosino J."/>
            <person name="Highlander S."/>
            <person name="Gibbs R."/>
        </authorList>
    </citation>
    <scope>NUCLEOTIDE SEQUENCE [LARGE SCALE GENOMIC DNA]</scope>
    <source>
        <strain evidence="2 3">ATCC 700641</strain>
    </source>
</reference>
<dbReference type="EMBL" id="AEQR01000019">
    <property type="protein sequence ID" value="EFV99015.1"/>
    <property type="molecule type" value="Genomic_DNA"/>
</dbReference>
<dbReference type="PANTHER" id="PTHR22916">
    <property type="entry name" value="GLYCOSYLTRANSFERASE"/>
    <property type="match status" value="1"/>
</dbReference>
<dbReference type="InterPro" id="IPR029044">
    <property type="entry name" value="Nucleotide-diphossugar_trans"/>
</dbReference>
<comment type="caution">
    <text evidence="2">The sequence shown here is derived from an EMBL/GenBank/DDBJ whole genome shotgun (WGS) entry which is preliminary data.</text>
</comment>
<name>E7SAA6_9STRE</name>
<dbReference type="Gene3D" id="3.90.550.10">
    <property type="entry name" value="Spore Coat Polysaccharide Biosynthesis Protein SpsA, Chain A"/>
    <property type="match status" value="1"/>
</dbReference>
<sequence length="333" mass="38692">MFINIKDKIVKEAPKISVIIPVYNAELYLKRCIDSVLNQSFKSYEIIAIDDGSKDGSFKILNEYQQFSTNIRILSRENKGAAYTRNEGIKLAKGEFIMFIDSDDYINPDYLQVFYDEISRGMDDAVIGGLQRVNQDGKQLFSIQLGKDKWSKYRSISPCARIYRKKFIVDNELSFPDIPLAEDLLFSLTVYTKSNNIRTIPYCGYNWFYNENSASNTLNKGFNPKLDIKNVLDKIAGIIPNDFSETKLIKFFIKKFTLYWLLDGGRHSTSEEFLRQYKEINDWIRINGMKSILSVFNREIRDERLMVKLAIFTMNLIEKVGLLKLFAKLYCKG</sequence>
<dbReference type="Pfam" id="PF00535">
    <property type="entry name" value="Glycos_transf_2"/>
    <property type="match status" value="1"/>
</dbReference>
<keyword evidence="2" id="KW-0808">Transferase</keyword>
<dbReference type="InterPro" id="IPR001173">
    <property type="entry name" value="Glyco_trans_2-like"/>
</dbReference>
<organism evidence="2 3">
    <name type="scientific">Streptococcus australis ATCC 700641</name>
    <dbReference type="NCBI Taxonomy" id="888833"/>
    <lineage>
        <taxon>Bacteria</taxon>
        <taxon>Bacillati</taxon>
        <taxon>Bacillota</taxon>
        <taxon>Bacilli</taxon>
        <taxon>Lactobacillales</taxon>
        <taxon>Streptococcaceae</taxon>
        <taxon>Streptococcus</taxon>
    </lineage>
</organism>
<dbReference type="EC" id="2.4.-.-" evidence="2"/>
<keyword evidence="3" id="KW-1185">Reference proteome</keyword>
<keyword evidence="2" id="KW-0328">Glycosyltransferase</keyword>
<dbReference type="CDD" id="cd00761">
    <property type="entry name" value="Glyco_tranf_GTA_type"/>
    <property type="match status" value="1"/>
</dbReference>
<proteinExistence type="predicted"/>
<accession>E7SAA6</accession>
<dbReference type="PANTHER" id="PTHR22916:SF3">
    <property type="entry name" value="UDP-GLCNAC:BETAGAL BETA-1,3-N-ACETYLGLUCOSAMINYLTRANSFERASE-LIKE PROTEIN 1"/>
    <property type="match status" value="1"/>
</dbReference>